<evidence type="ECO:0000313" key="1">
    <source>
        <dbReference type="EMBL" id="TCZ52764.1"/>
    </source>
</evidence>
<accession>A0A4R4D452</accession>
<evidence type="ECO:0000313" key="2">
    <source>
        <dbReference type="Proteomes" id="UP000295023"/>
    </source>
</evidence>
<comment type="caution">
    <text evidence="1">The sequence shown here is derived from an EMBL/GenBank/DDBJ whole genome shotgun (WGS) entry which is preliminary data.</text>
</comment>
<sequence length="258" mass="27536">MPMDTVRRNALRGAGLGMMAAGLAGGSAAAAAQASLEPAGARTLHELTEALARLPRRRDFRTVPMILEKPGEWDDAALRAVLDYRGGPKQAWDNTDIKGPWLNGMRNALNAEIWSFRHPDFLCVSATHGTAQLALYDDAAWEKYQLGRLAGIEGGNRLLREPQVAGDPKNVQAPDGPFSSKANAIPVLQRRGVVFLACHNAIWELAERLHAGSVNPDGLAVDALAADLTNHVIPGAVVTPGAVAALVELQQAGFAYNR</sequence>
<gene>
    <name evidence="1" type="ORF">EXY23_25910</name>
</gene>
<dbReference type="OrthoDB" id="114122at2"/>
<dbReference type="AlphaFoldDB" id="A0A4R4D452"/>
<protein>
    <submittedName>
        <fullName evidence="1">Transcriptional initiation protein Tat</fullName>
    </submittedName>
</protein>
<dbReference type="Proteomes" id="UP000295023">
    <property type="component" value="Unassembled WGS sequence"/>
</dbReference>
<dbReference type="Gene3D" id="3.40.1260.10">
    <property type="entry name" value="DsrEFH-like"/>
    <property type="match status" value="1"/>
</dbReference>
<reference evidence="1 2" key="1">
    <citation type="submission" date="2019-03" db="EMBL/GenBank/DDBJ databases">
        <title>Paracraurococcus aquatilis NE82 genome sequence.</title>
        <authorList>
            <person name="Zhao Y."/>
            <person name="Du Z."/>
        </authorList>
    </citation>
    <scope>NUCLEOTIDE SEQUENCE [LARGE SCALE GENOMIC DNA]</scope>
    <source>
        <strain evidence="1 2">NE82</strain>
    </source>
</reference>
<dbReference type="InterPro" id="IPR006311">
    <property type="entry name" value="TAT_signal"/>
</dbReference>
<keyword evidence="2" id="KW-1185">Reference proteome</keyword>
<dbReference type="PROSITE" id="PS51318">
    <property type="entry name" value="TAT"/>
    <property type="match status" value="1"/>
</dbReference>
<proteinExistence type="predicted"/>
<dbReference type="EMBL" id="SKBM01000046">
    <property type="protein sequence ID" value="TCZ52764.1"/>
    <property type="molecule type" value="Genomic_DNA"/>
</dbReference>
<dbReference type="InterPro" id="IPR027396">
    <property type="entry name" value="DsrEFH-like"/>
</dbReference>
<name>A0A4R4D452_9PROT</name>
<organism evidence="1 2">
    <name type="scientific">Roseicella aquatilis</name>
    <dbReference type="NCBI Taxonomy" id="2527868"/>
    <lineage>
        <taxon>Bacteria</taxon>
        <taxon>Pseudomonadati</taxon>
        <taxon>Pseudomonadota</taxon>
        <taxon>Alphaproteobacteria</taxon>
        <taxon>Acetobacterales</taxon>
        <taxon>Roseomonadaceae</taxon>
        <taxon>Roseicella</taxon>
    </lineage>
</organism>
<dbReference type="RefSeq" id="WP_132297021.1">
    <property type="nucleotide sequence ID" value="NZ_SKBM01000046.1"/>
</dbReference>